<keyword evidence="2" id="KW-1185">Reference proteome</keyword>
<evidence type="ECO:0000313" key="1">
    <source>
        <dbReference type="EMBL" id="CAG8795544.1"/>
    </source>
</evidence>
<comment type="caution">
    <text evidence="1">The sequence shown here is derived from an EMBL/GenBank/DDBJ whole genome shotgun (WGS) entry which is preliminary data.</text>
</comment>
<dbReference type="EMBL" id="CAJVQC010055614">
    <property type="protein sequence ID" value="CAG8795544.1"/>
    <property type="molecule type" value="Genomic_DNA"/>
</dbReference>
<name>A0ACA9RJM8_9GLOM</name>
<dbReference type="Proteomes" id="UP000789920">
    <property type="component" value="Unassembled WGS sequence"/>
</dbReference>
<gene>
    <name evidence="1" type="ORF">RPERSI_LOCUS19980</name>
</gene>
<organism evidence="1 2">
    <name type="scientific">Racocetra persica</name>
    <dbReference type="NCBI Taxonomy" id="160502"/>
    <lineage>
        <taxon>Eukaryota</taxon>
        <taxon>Fungi</taxon>
        <taxon>Fungi incertae sedis</taxon>
        <taxon>Mucoromycota</taxon>
        <taxon>Glomeromycotina</taxon>
        <taxon>Glomeromycetes</taxon>
        <taxon>Diversisporales</taxon>
        <taxon>Gigasporaceae</taxon>
        <taxon>Racocetra</taxon>
    </lineage>
</organism>
<feature type="non-terminal residue" evidence="1">
    <location>
        <position position="1"/>
    </location>
</feature>
<protein>
    <submittedName>
        <fullName evidence="1">14057_t:CDS:1</fullName>
    </submittedName>
</protein>
<evidence type="ECO:0000313" key="2">
    <source>
        <dbReference type="Proteomes" id="UP000789920"/>
    </source>
</evidence>
<accession>A0ACA9RJM8</accession>
<sequence length="113" mass="13223">EQNHLSKNASKFILTKLKPKFIFAGHDHEGCDITHVIHKQNNDNHSFEAYRTSDFEMRKDELIGQYDSEKIWIVREITVRSVMGGYEGNAGLFEIKSMIGKDGKKVFWMYLKR</sequence>
<reference evidence="1" key="1">
    <citation type="submission" date="2021-06" db="EMBL/GenBank/DDBJ databases">
        <authorList>
            <person name="Kallberg Y."/>
            <person name="Tangrot J."/>
            <person name="Rosling A."/>
        </authorList>
    </citation>
    <scope>NUCLEOTIDE SEQUENCE</scope>
    <source>
        <strain evidence="1">MA461A</strain>
    </source>
</reference>
<proteinExistence type="predicted"/>